<dbReference type="AlphaFoldDB" id="A0A672JNW5"/>
<reference evidence="2" key="2">
    <citation type="submission" date="2025-08" db="UniProtKB">
        <authorList>
            <consortium name="Ensembl"/>
        </authorList>
    </citation>
    <scope>IDENTIFICATION</scope>
</reference>
<dbReference type="InParanoid" id="A0A672JNW5"/>
<keyword evidence="1" id="KW-0472">Membrane</keyword>
<dbReference type="PANTHER" id="PTHR22168:SF3">
    <property type="entry name" value="TRANSMEMBRANE PROTEIN 26"/>
    <property type="match status" value="1"/>
</dbReference>
<accession>A0A672JNW5</accession>
<dbReference type="Ensembl" id="ENSSFAT00005057611.1">
    <property type="protein sequence ID" value="ENSSFAP00005055906.1"/>
    <property type="gene ID" value="ENSSFAG00005026457.1"/>
</dbReference>
<organism evidence="2 3">
    <name type="scientific">Salarias fasciatus</name>
    <name type="common">Jewelled blenny</name>
    <name type="synonym">Blennius fasciatus</name>
    <dbReference type="NCBI Taxonomy" id="181472"/>
    <lineage>
        <taxon>Eukaryota</taxon>
        <taxon>Metazoa</taxon>
        <taxon>Chordata</taxon>
        <taxon>Craniata</taxon>
        <taxon>Vertebrata</taxon>
        <taxon>Euteleostomi</taxon>
        <taxon>Actinopterygii</taxon>
        <taxon>Neopterygii</taxon>
        <taxon>Teleostei</taxon>
        <taxon>Neoteleostei</taxon>
        <taxon>Acanthomorphata</taxon>
        <taxon>Ovalentaria</taxon>
        <taxon>Blenniimorphae</taxon>
        <taxon>Blenniiformes</taxon>
        <taxon>Blennioidei</taxon>
        <taxon>Blenniidae</taxon>
        <taxon>Salariinae</taxon>
        <taxon>Salarias</taxon>
    </lineage>
</organism>
<dbReference type="Proteomes" id="UP000472267">
    <property type="component" value="Chromosome 13"/>
</dbReference>
<feature type="transmembrane region" description="Helical" evidence="1">
    <location>
        <begin position="215"/>
        <end position="236"/>
    </location>
</feature>
<dbReference type="Pfam" id="PF09772">
    <property type="entry name" value="Tmem26"/>
    <property type="match status" value="1"/>
</dbReference>
<feature type="transmembrane region" description="Helical" evidence="1">
    <location>
        <begin position="7"/>
        <end position="26"/>
    </location>
</feature>
<protein>
    <submittedName>
        <fullName evidence="2">Transmembrane protein 26a</fullName>
    </submittedName>
</protein>
<reference evidence="2" key="1">
    <citation type="submission" date="2019-06" db="EMBL/GenBank/DDBJ databases">
        <authorList>
            <consortium name="Wellcome Sanger Institute Data Sharing"/>
        </authorList>
    </citation>
    <scope>NUCLEOTIDE SEQUENCE [LARGE SCALE GENOMIC DNA]</scope>
</reference>
<keyword evidence="3" id="KW-1185">Reference proteome</keyword>
<feature type="transmembrane region" description="Helical" evidence="1">
    <location>
        <begin position="32"/>
        <end position="50"/>
    </location>
</feature>
<dbReference type="PANTHER" id="PTHR22168">
    <property type="entry name" value="TMEM26 PROTEIN"/>
    <property type="match status" value="1"/>
</dbReference>
<keyword evidence="1" id="KW-1133">Transmembrane helix</keyword>
<proteinExistence type="predicted"/>
<evidence type="ECO:0000256" key="1">
    <source>
        <dbReference type="SAM" id="Phobius"/>
    </source>
</evidence>
<evidence type="ECO:0000313" key="3">
    <source>
        <dbReference type="Proteomes" id="UP000472267"/>
    </source>
</evidence>
<feature type="transmembrane region" description="Helical" evidence="1">
    <location>
        <begin position="248"/>
        <end position="266"/>
    </location>
</feature>
<feature type="transmembrane region" description="Helical" evidence="1">
    <location>
        <begin position="62"/>
        <end position="81"/>
    </location>
</feature>
<name>A0A672JNW5_SALFA</name>
<reference evidence="2" key="3">
    <citation type="submission" date="2025-09" db="UniProtKB">
        <authorList>
            <consortium name="Ensembl"/>
        </authorList>
    </citation>
    <scope>IDENTIFICATION</scope>
</reference>
<sequence>MCNFVSAIITRALFILAALYMIFEVAKKMQDANFWYLTFLFLPLVAEMIVTLKNRKGKDYKWFSPPIFLFLVSIIPSFWILDYIKESWLVLPKIRLSVYSLSLQSYDRMLSFCYKDESLADYQVLLVLLILGKWLLPLGGGITKEELSQLLLNFVGTAADILEYLNDVFLHTFLMQTVWTWSMLQFPLHLSGQWACQPCTRPPDVSLWSKHSTDIWSIMEALFIQNGPFLVIRIIVMIYSKSVNEMTIFFAIKNFLVVILSLYRLIIICYNFRQSHIKINAVMHTGRGPAAVRLRSGSGASAELRSLSTKILFFRMPEPYRVNSDGSKSGARKETRYVFQNKSLQNKICVVFLP</sequence>
<evidence type="ECO:0000313" key="2">
    <source>
        <dbReference type="Ensembl" id="ENSSFAP00005055906.1"/>
    </source>
</evidence>
<keyword evidence="1" id="KW-0812">Transmembrane</keyword>
<dbReference type="InterPro" id="IPR019169">
    <property type="entry name" value="Transmembrane_26"/>
</dbReference>